<dbReference type="EMBL" id="CAADJA010000002">
    <property type="protein sequence ID" value="VFS46939.1"/>
    <property type="molecule type" value="Genomic_DNA"/>
</dbReference>
<evidence type="ECO:0000313" key="4">
    <source>
        <dbReference type="Proteomes" id="UP000224974"/>
    </source>
</evidence>
<keyword evidence="4" id="KW-1185">Reference proteome</keyword>
<dbReference type="EMBL" id="PDDX01000001">
    <property type="protein sequence ID" value="PHI28834.1"/>
    <property type="molecule type" value="Genomic_DNA"/>
</dbReference>
<dbReference type="NCBIfam" id="NF040711">
    <property type="entry name" value="partner_SinI"/>
    <property type="match status" value="1"/>
</dbReference>
<dbReference type="GO" id="GO:0016740">
    <property type="term" value="F:transferase activity"/>
    <property type="evidence" value="ECO:0007669"/>
    <property type="project" value="UniProtKB-KW"/>
</dbReference>
<dbReference type="RefSeq" id="WP_099044062.1">
    <property type="nucleotide sequence ID" value="NZ_CAADJA010000002.1"/>
</dbReference>
<feature type="chain" id="PRO_5036036608" evidence="1">
    <location>
        <begin position="27"/>
        <end position="304"/>
    </location>
</feature>
<dbReference type="Proteomes" id="UP000373449">
    <property type="component" value="Unassembled WGS sequence"/>
</dbReference>
<protein>
    <submittedName>
        <fullName evidence="2">Ornithine carbamoyltransferase</fullName>
    </submittedName>
</protein>
<dbReference type="InterPro" id="IPR047745">
    <property type="entry name" value="SinI-like"/>
</dbReference>
<dbReference type="OrthoDB" id="6481112at2"/>
<accession>A0A2C6DJA5</accession>
<keyword evidence="1" id="KW-0732">Signal</keyword>
<evidence type="ECO:0000313" key="5">
    <source>
        <dbReference type="Proteomes" id="UP000373449"/>
    </source>
</evidence>
<gene>
    <name evidence="2" type="ORF">CRN84_05670</name>
    <name evidence="3" type="ORF">NCTC12282_01869</name>
</gene>
<proteinExistence type="predicted"/>
<evidence type="ECO:0000313" key="3">
    <source>
        <dbReference type="EMBL" id="VFS46939.1"/>
    </source>
</evidence>
<reference evidence="4" key="2">
    <citation type="submission" date="2017-09" db="EMBL/GenBank/DDBJ databases">
        <title>FDA dAtabase for Regulatory Grade micrObial Sequences (FDA-ARGOS): Supporting development and validation of Infectious Disease Dx tests.</title>
        <authorList>
            <person name="Minogue T."/>
            <person name="Wolcott M."/>
            <person name="Wasieloski L."/>
            <person name="Aguilar W."/>
            <person name="Moore D."/>
            <person name="Tallon L."/>
            <person name="Sadzewicz L."/>
            <person name="Ott S."/>
            <person name="Zhao X."/>
            <person name="Nagaraj S."/>
            <person name="Vavikolanu K."/>
            <person name="Aluvathingal J."/>
            <person name="Nadendla S."/>
            <person name="Sichtig H."/>
        </authorList>
    </citation>
    <scope>NUCLEOTIDE SEQUENCE [LARGE SCALE GENOMIC DNA]</scope>
    <source>
        <strain evidence="4">FDAARGOS_387</strain>
    </source>
</reference>
<evidence type="ECO:0000256" key="1">
    <source>
        <dbReference type="SAM" id="SignalP"/>
    </source>
</evidence>
<dbReference type="Proteomes" id="UP000224974">
    <property type="component" value="Unassembled WGS sequence"/>
</dbReference>
<name>A0A2C6DJA5_9GAMM</name>
<sequence length="304" mass="30613">MNKKQVFTLKKLVLSLVLAGCTISSAQAVITGNTGSIQGRAPILVAPSAPTKDHSVDFSGTYATAGKLTVGDTIVLKYNHKDLDGDADDSALSTRVIWSFSPSGGGTDITIASTGVAATAGAPAGTSTVVLPAAALNAAAIKVTIQEYSKSGDPINGQSIVVTDTGSLTGGGGGEITPPGPVLPNFTTAVAGIYLSTDTSFSNNLIGATATKLTVGQTYVFKLWSDAARTADITNTVNYNWRLTGDDTKGLHAAPGSGFVTSVSGTKSVPANFIVPVNGHADGTALTGSADGAQGYALAVDYNN</sequence>
<reference evidence="3 5" key="3">
    <citation type="submission" date="2019-03" db="EMBL/GenBank/DDBJ databases">
        <authorList>
            <consortium name="Pathogen Informatics"/>
        </authorList>
    </citation>
    <scope>NUCLEOTIDE SEQUENCE [LARGE SCALE GENOMIC DNA]</scope>
    <source>
        <strain evidence="3 5">NCTC12282</strain>
    </source>
</reference>
<feature type="signal peptide" evidence="1">
    <location>
        <begin position="1"/>
        <end position="26"/>
    </location>
</feature>
<dbReference type="AlphaFoldDB" id="A0A2C6DJA5"/>
<keyword evidence="2" id="KW-0808">Transferase</keyword>
<evidence type="ECO:0000313" key="2">
    <source>
        <dbReference type="EMBL" id="PHI28834.1"/>
    </source>
</evidence>
<reference evidence="2" key="1">
    <citation type="submission" date="2017-09" db="EMBL/GenBank/DDBJ databases">
        <title>FDA dAtabase for Regulatory Grade micrObial Sequences (FDA-ARGOS): Supporting development and validation of Infectious Disease Dx tests.</title>
        <authorList>
            <person name="Minogue T."/>
            <person name="Wolcott M."/>
            <person name="Wasieloski L."/>
            <person name="Aguilar W."/>
            <person name="Moore D."/>
            <person name="Tallon L.J."/>
            <person name="Sadzewicz L."/>
            <person name="Ott S."/>
            <person name="Zhao X."/>
            <person name="Nagaraj S."/>
            <person name="Vavikolanu K."/>
            <person name="Aluvathingal J."/>
            <person name="Nadendla S."/>
            <person name="Sichtig H."/>
        </authorList>
    </citation>
    <scope>NUCLEOTIDE SEQUENCE</scope>
    <source>
        <strain evidence="2">FDAARGOS_387</strain>
    </source>
</reference>
<organism evidence="2 4">
    <name type="scientific">Budvicia aquatica</name>
    <dbReference type="NCBI Taxonomy" id="82979"/>
    <lineage>
        <taxon>Bacteria</taxon>
        <taxon>Pseudomonadati</taxon>
        <taxon>Pseudomonadota</taxon>
        <taxon>Gammaproteobacteria</taxon>
        <taxon>Enterobacterales</taxon>
        <taxon>Budviciaceae</taxon>
        <taxon>Budvicia</taxon>
    </lineage>
</organism>